<evidence type="ECO:0000256" key="2">
    <source>
        <dbReference type="SAM" id="MobiDB-lite"/>
    </source>
</evidence>
<gene>
    <name evidence="5" type="ORF">ACFQ0E_02290</name>
</gene>
<reference evidence="6" key="1">
    <citation type="journal article" date="2019" name="Int. J. Syst. Evol. Microbiol.">
        <title>The Global Catalogue of Microorganisms (GCM) 10K type strain sequencing project: providing services to taxonomists for standard genome sequencing and annotation.</title>
        <authorList>
            <consortium name="The Broad Institute Genomics Platform"/>
            <consortium name="The Broad Institute Genome Sequencing Center for Infectious Disease"/>
            <person name="Wu L."/>
            <person name="Ma J."/>
        </authorList>
    </citation>
    <scope>NUCLEOTIDE SEQUENCE [LARGE SCALE GENOMIC DNA]</scope>
    <source>
        <strain evidence="6">CCUG 55585</strain>
    </source>
</reference>
<feature type="domain" description="Transglycosylase SLT" evidence="4">
    <location>
        <begin position="130"/>
        <end position="227"/>
    </location>
</feature>
<dbReference type="SUPFAM" id="SSF53955">
    <property type="entry name" value="Lysozyme-like"/>
    <property type="match status" value="1"/>
</dbReference>
<dbReference type="RefSeq" id="WP_386822081.1">
    <property type="nucleotide sequence ID" value="NZ_JBHTIF010000001.1"/>
</dbReference>
<dbReference type="PANTHER" id="PTHR37423">
    <property type="entry name" value="SOLUBLE LYTIC MUREIN TRANSGLYCOSYLASE-RELATED"/>
    <property type="match status" value="1"/>
</dbReference>
<organism evidence="5 6">
    <name type="scientific">Lysobacter brunescens</name>
    <dbReference type="NCBI Taxonomy" id="262323"/>
    <lineage>
        <taxon>Bacteria</taxon>
        <taxon>Pseudomonadati</taxon>
        <taxon>Pseudomonadota</taxon>
        <taxon>Gammaproteobacteria</taxon>
        <taxon>Lysobacterales</taxon>
        <taxon>Lysobacteraceae</taxon>
        <taxon>Lysobacter</taxon>
    </lineage>
</organism>
<dbReference type="PROSITE" id="PS51257">
    <property type="entry name" value="PROKAR_LIPOPROTEIN"/>
    <property type="match status" value="1"/>
</dbReference>
<feature type="compositionally biased region" description="Low complexity" evidence="2">
    <location>
        <begin position="284"/>
        <end position="296"/>
    </location>
</feature>
<comment type="similarity">
    <text evidence="1">Belongs to the transglycosylase Slt family.</text>
</comment>
<evidence type="ECO:0000256" key="1">
    <source>
        <dbReference type="ARBA" id="ARBA00007734"/>
    </source>
</evidence>
<feature type="chain" id="PRO_5045850742" evidence="3">
    <location>
        <begin position="28"/>
        <end position="296"/>
    </location>
</feature>
<keyword evidence="3" id="KW-0732">Signal</keyword>
<feature type="region of interest" description="Disordered" evidence="2">
    <location>
        <begin position="253"/>
        <end position="296"/>
    </location>
</feature>
<dbReference type="Proteomes" id="UP001597110">
    <property type="component" value="Unassembled WGS sequence"/>
</dbReference>
<keyword evidence="6" id="KW-1185">Reference proteome</keyword>
<accession>A0ABW2Y7A0</accession>
<dbReference type="CDD" id="cd00254">
    <property type="entry name" value="LT-like"/>
    <property type="match status" value="1"/>
</dbReference>
<protein>
    <submittedName>
        <fullName evidence="5">Lytic transglycosylase domain-containing protein</fullName>
    </submittedName>
</protein>
<proteinExistence type="inferred from homology"/>
<sequence>MPRPTATIPTASTLALCAALACAPAEARTVYRCVRNNTVSLSTAPEPGSKCEAKQIDDNAVQTPNLWGEMGVFSGTLYEREQDGKLVYGTRNLPGSRVFLRFTVATPPGEPAHEGLGRVGKPQLDRHPRLFKAAAKKHKVEDAWLRAIAHAESLFDEKAVSPKGAQGVMQLMPDTAKELGVVDPFSPAESIDAGARYFTALLKRFKGDVTLAIAAYNAGPGVVSRYDGVPPYAETKAYLEKVQALYHAYKAALSPPPQRPADAVARPDPAQPPAQVPSKASQNAPVKTPAPTAKPA</sequence>
<comment type="caution">
    <text evidence="5">The sequence shown here is derived from an EMBL/GenBank/DDBJ whole genome shotgun (WGS) entry which is preliminary data.</text>
</comment>
<dbReference type="Pfam" id="PF01464">
    <property type="entry name" value="SLT"/>
    <property type="match status" value="1"/>
</dbReference>
<dbReference type="InterPro" id="IPR023346">
    <property type="entry name" value="Lysozyme-like_dom_sf"/>
</dbReference>
<evidence type="ECO:0000313" key="6">
    <source>
        <dbReference type="Proteomes" id="UP001597110"/>
    </source>
</evidence>
<evidence type="ECO:0000259" key="4">
    <source>
        <dbReference type="Pfam" id="PF01464"/>
    </source>
</evidence>
<feature type="signal peptide" evidence="3">
    <location>
        <begin position="1"/>
        <end position="27"/>
    </location>
</feature>
<evidence type="ECO:0000256" key="3">
    <source>
        <dbReference type="SAM" id="SignalP"/>
    </source>
</evidence>
<dbReference type="Gene3D" id="1.10.530.10">
    <property type="match status" value="1"/>
</dbReference>
<name>A0ABW2Y7A0_9GAMM</name>
<dbReference type="EMBL" id="JBHTIF010000001">
    <property type="protein sequence ID" value="MFD0724420.1"/>
    <property type="molecule type" value="Genomic_DNA"/>
</dbReference>
<evidence type="ECO:0000313" key="5">
    <source>
        <dbReference type="EMBL" id="MFD0724420.1"/>
    </source>
</evidence>
<dbReference type="PANTHER" id="PTHR37423:SF2">
    <property type="entry name" value="MEMBRANE-BOUND LYTIC MUREIN TRANSGLYCOSYLASE C"/>
    <property type="match status" value="1"/>
</dbReference>
<dbReference type="InterPro" id="IPR008258">
    <property type="entry name" value="Transglycosylase_SLT_dom_1"/>
</dbReference>